<dbReference type="STRING" id="230819.A0A5C3LLC2"/>
<evidence type="ECO:0000256" key="2">
    <source>
        <dbReference type="ARBA" id="ARBA00023015"/>
    </source>
</evidence>
<feature type="compositionally biased region" description="Basic and acidic residues" evidence="5">
    <location>
        <begin position="419"/>
        <end position="452"/>
    </location>
</feature>
<protein>
    <recommendedName>
        <fullName evidence="6">Plus3 domain-containing protein</fullName>
    </recommendedName>
</protein>
<accession>A0A5C3LLC2</accession>
<feature type="compositionally biased region" description="Basic and acidic residues" evidence="5">
    <location>
        <begin position="193"/>
        <end position="206"/>
    </location>
</feature>
<feature type="compositionally biased region" description="Basic and acidic residues" evidence="5">
    <location>
        <begin position="138"/>
        <end position="154"/>
    </location>
</feature>
<evidence type="ECO:0000256" key="3">
    <source>
        <dbReference type="ARBA" id="ARBA00023163"/>
    </source>
</evidence>
<comment type="subcellular location">
    <subcellularLocation>
        <location evidence="1">Nucleus</location>
    </subcellularLocation>
</comment>
<dbReference type="GO" id="GO:0003677">
    <property type="term" value="F:DNA binding"/>
    <property type="evidence" value="ECO:0007669"/>
    <property type="project" value="InterPro"/>
</dbReference>
<feature type="compositionally biased region" description="Low complexity" evidence="5">
    <location>
        <begin position="495"/>
        <end position="504"/>
    </location>
</feature>
<evidence type="ECO:0000313" key="7">
    <source>
        <dbReference type="EMBL" id="TFK29461.1"/>
    </source>
</evidence>
<dbReference type="Gene3D" id="3.90.70.200">
    <property type="entry name" value="Plus-3 domain"/>
    <property type="match status" value="1"/>
</dbReference>
<dbReference type="PANTHER" id="PTHR13115:SF8">
    <property type="entry name" value="RNA POLYMERASE-ASSOCIATED PROTEIN RTF1 HOMOLOG"/>
    <property type="match status" value="1"/>
</dbReference>
<organism evidence="7 8">
    <name type="scientific">Coprinopsis marcescibilis</name>
    <name type="common">Agaric fungus</name>
    <name type="synonym">Psathyrella marcescibilis</name>
    <dbReference type="NCBI Taxonomy" id="230819"/>
    <lineage>
        <taxon>Eukaryota</taxon>
        <taxon>Fungi</taxon>
        <taxon>Dikarya</taxon>
        <taxon>Basidiomycota</taxon>
        <taxon>Agaricomycotina</taxon>
        <taxon>Agaricomycetes</taxon>
        <taxon>Agaricomycetidae</taxon>
        <taxon>Agaricales</taxon>
        <taxon>Agaricineae</taxon>
        <taxon>Psathyrellaceae</taxon>
        <taxon>Coprinopsis</taxon>
    </lineage>
</organism>
<sequence>MSDLDSDFETQLLELAGASDRKSKKSKSKSDRKRKSDSDKDIESEEDLEDEEMSDPYPYEGQYVDEEDKQKLLSLPEIKREGILAERNEEKQRLQEKQVLAQMVRQQRSGGGGADDDTVARAAKRTHMARGQANPKSRKLDELKAIRKAKVESRKRIKLSPTANRRSSSPQDMDISDEDSEDGQFTKSDQEDERERRLMGNHTKAEDKLPATLEDFNRCRLSRDMVAKWCLTPWFPNYVKNAWVRYLIGKDKDTGEDVYRICEVQELSPNPVKPYNVNDRMINLAVNLKHGKALKQFNMDRISNSDISQREYDRLQRTYKTEKLEFPTRKALKHKAAEMQKLKSQPLTDSDISLMVKRKKELSATKSKSELVLERSRLTQARSLALKRLDEKEAEELQDQIADLDSQLALTASNSPKKTGLDDKDEVLRRVNERNRKANQDAVRRAEIADNGRRKKERAKAANGGEDADMTKYDPSARLKTNPRIFNAATPSTRPGTPASKTGTPAPPTGPQPLANKDATIRPLPSSNTTMAFEKKLLETMELDLGDF</sequence>
<keyword evidence="2" id="KW-0805">Transcription regulation</keyword>
<evidence type="ECO:0000256" key="5">
    <source>
        <dbReference type="SAM" id="MobiDB-lite"/>
    </source>
</evidence>
<dbReference type="InterPro" id="IPR004343">
    <property type="entry name" value="Plus-3_dom"/>
</dbReference>
<feature type="compositionally biased region" description="Polar residues" evidence="5">
    <location>
        <begin position="161"/>
        <end position="171"/>
    </location>
</feature>
<dbReference type="EMBL" id="ML210149">
    <property type="protein sequence ID" value="TFK29461.1"/>
    <property type="molecule type" value="Genomic_DNA"/>
</dbReference>
<dbReference type="Proteomes" id="UP000307440">
    <property type="component" value="Unassembled WGS sequence"/>
</dbReference>
<dbReference type="SMART" id="SM00719">
    <property type="entry name" value="Plus3"/>
    <property type="match status" value="1"/>
</dbReference>
<evidence type="ECO:0000313" key="8">
    <source>
        <dbReference type="Proteomes" id="UP000307440"/>
    </source>
</evidence>
<keyword evidence="3" id="KW-0804">Transcription</keyword>
<dbReference type="Pfam" id="PF03126">
    <property type="entry name" value="Plus-3"/>
    <property type="match status" value="1"/>
</dbReference>
<evidence type="ECO:0000256" key="1">
    <source>
        <dbReference type="ARBA" id="ARBA00004123"/>
    </source>
</evidence>
<dbReference type="PANTHER" id="PTHR13115">
    <property type="entry name" value="RNA POLYMERASE-ASSOCIATED PROTEIN RTF1 HOMOLOG"/>
    <property type="match status" value="1"/>
</dbReference>
<gene>
    <name evidence="7" type="ORF">FA15DRAFT_582199</name>
</gene>
<feature type="domain" description="Plus3" evidence="6">
    <location>
        <begin position="210"/>
        <end position="344"/>
    </location>
</feature>
<feature type="region of interest" description="Disordered" evidence="5">
    <location>
        <begin position="413"/>
        <end position="528"/>
    </location>
</feature>
<proteinExistence type="predicted"/>
<feature type="compositionally biased region" description="Acidic residues" evidence="5">
    <location>
        <begin position="42"/>
        <end position="54"/>
    </location>
</feature>
<feature type="compositionally biased region" description="Basic and acidic residues" evidence="5">
    <location>
        <begin position="77"/>
        <end position="96"/>
    </location>
</feature>
<dbReference type="InterPro" id="IPR036128">
    <property type="entry name" value="Plus3-like_sf"/>
</dbReference>
<dbReference type="SUPFAM" id="SSF159042">
    <property type="entry name" value="Plus3-like"/>
    <property type="match status" value="1"/>
</dbReference>
<feature type="compositionally biased region" description="Basic residues" evidence="5">
    <location>
        <begin position="22"/>
        <end position="33"/>
    </location>
</feature>
<evidence type="ECO:0000259" key="6">
    <source>
        <dbReference type="PROSITE" id="PS51360"/>
    </source>
</evidence>
<dbReference type="GO" id="GO:0016593">
    <property type="term" value="C:Cdc73/Paf1 complex"/>
    <property type="evidence" value="ECO:0007669"/>
    <property type="project" value="TreeGrafter"/>
</dbReference>
<dbReference type="OrthoDB" id="166375at2759"/>
<keyword evidence="4" id="KW-0539">Nucleus</keyword>
<dbReference type="AlphaFoldDB" id="A0A5C3LLC2"/>
<dbReference type="PROSITE" id="PS51360">
    <property type="entry name" value="PLUS3"/>
    <property type="match status" value="1"/>
</dbReference>
<name>A0A5C3LLC2_COPMA</name>
<reference evidence="7 8" key="1">
    <citation type="journal article" date="2019" name="Nat. Ecol. Evol.">
        <title>Megaphylogeny resolves global patterns of mushroom evolution.</title>
        <authorList>
            <person name="Varga T."/>
            <person name="Krizsan K."/>
            <person name="Foldi C."/>
            <person name="Dima B."/>
            <person name="Sanchez-Garcia M."/>
            <person name="Sanchez-Ramirez S."/>
            <person name="Szollosi G.J."/>
            <person name="Szarkandi J.G."/>
            <person name="Papp V."/>
            <person name="Albert L."/>
            <person name="Andreopoulos W."/>
            <person name="Angelini C."/>
            <person name="Antonin V."/>
            <person name="Barry K.W."/>
            <person name="Bougher N.L."/>
            <person name="Buchanan P."/>
            <person name="Buyck B."/>
            <person name="Bense V."/>
            <person name="Catcheside P."/>
            <person name="Chovatia M."/>
            <person name="Cooper J."/>
            <person name="Damon W."/>
            <person name="Desjardin D."/>
            <person name="Finy P."/>
            <person name="Geml J."/>
            <person name="Haridas S."/>
            <person name="Hughes K."/>
            <person name="Justo A."/>
            <person name="Karasinski D."/>
            <person name="Kautmanova I."/>
            <person name="Kiss B."/>
            <person name="Kocsube S."/>
            <person name="Kotiranta H."/>
            <person name="LaButti K.M."/>
            <person name="Lechner B.E."/>
            <person name="Liimatainen K."/>
            <person name="Lipzen A."/>
            <person name="Lukacs Z."/>
            <person name="Mihaltcheva S."/>
            <person name="Morgado L.N."/>
            <person name="Niskanen T."/>
            <person name="Noordeloos M.E."/>
            <person name="Ohm R.A."/>
            <person name="Ortiz-Santana B."/>
            <person name="Ovrebo C."/>
            <person name="Racz N."/>
            <person name="Riley R."/>
            <person name="Savchenko A."/>
            <person name="Shiryaev A."/>
            <person name="Soop K."/>
            <person name="Spirin V."/>
            <person name="Szebenyi C."/>
            <person name="Tomsovsky M."/>
            <person name="Tulloss R.E."/>
            <person name="Uehling J."/>
            <person name="Grigoriev I.V."/>
            <person name="Vagvolgyi C."/>
            <person name="Papp T."/>
            <person name="Martin F.M."/>
            <person name="Miettinen O."/>
            <person name="Hibbett D.S."/>
            <person name="Nagy L.G."/>
        </authorList>
    </citation>
    <scope>NUCLEOTIDE SEQUENCE [LARGE SCALE GENOMIC DNA]</scope>
    <source>
        <strain evidence="7 8">CBS 121175</strain>
    </source>
</reference>
<keyword evidence="8" id="KW-1185">Reference proteome</keyword>
<feature type="region of interest" description="Disordered" evidence="5">
    <location>
        <begin position="1"/>
        <end position="206"/>
    </location>
</feature>
<dbReference type="GO" id="GO:1990269">
    <property type="term" value="F:RNA polymerase II C-terminal domain phosphoserine binding"/>
    <property type="evidence" value="ECO:0007669"/>
    <property type="project" value="TreeGrafter"/>
</dbReference>
<evidence type="ECO:0000256" key="4">
    <source>
        <dbReference type="ARBA" id="ARBA00023242"/>
    </source>
</evidence>